<keyword evidence="7" id="KW-0804">Transcription</keyword>
<feature type="domain" description="C2H2-type" evidence="10">
    <location>
        <begin position="76"/>
        <end position="105"/>
    </location>
</feature>
<accession>A0A7I8V7K3</accession>
<evidence type="ECO:0000256" key="5">
    <source>
        <dbReference type="ARBA" id="ARBA00022833"/>
    </source>
</evidence>
<dbReference type="InterPro" id="IPR036236">
    <property type="entry name" value="Znf_C2H2_sf"/>
</dbReference>
<evidence type="ECO:0000313" key="12">
    <source>
        <dbReference type="Proteomes" id="UP000549394"/>
    </source>
</evidence>
<keyword evidence="4 9" id="KW-0863">Zinc-finger</keyword>
<dbReference type="OrthoDB" id="2687452at2759"/>
<name>A0A7I8V7K3_9ANNE</name>
<dbReference type="PROSITE" id="PS00028">
    <property type="entry name" value="ZINC_FINGER_C2H2_1"/>
    <property type="match status" value="3"/>
</dbReference>
<protein>
    <submittedName>
        <fullName evidence="11">DgyrCDS505</fullName>
    </submittedName>
</protein>
<dbReference type="SMART" id="SM00355">
    <property type="entry name" value="ZnF_C2H2"/>
    <property type="match status" value="9"/>
</dbReference>
<evidence type="ECO:0000256" key="9">
    <source>
        <dbReference type="PROSITE-ProRule" id="PRU00042"/>
    </source>
</evidence>
<feature type="domain" description="C2H2-type" evidence="10">
    <location>
        <begin position="48"/>
        <end position="77"/>
    </location>
</feature>
<gene>
    <name evidence="11" type="ORF">DGYR_LOCUS494</name>
</gene>
<feature type="domain" description="C2H2-type" evidence="10">
    <location>
        <begin position="204"/>
        <end position="231"/>
    </location>
</feature>
<dbReference type="AlphaFoldDB" id="A0A7I8V7K3"/>
<evidence type="ECO:0000256" key="7">
    <source>
        <dbReference type="ARBA" id="ARBA00023163"/>
    </source>
</evidence>
<feature type="domain" description="C2H2-type" evidence="10">
    <location>
        <begin position="285"/>
        <end position="308"/>
    </location>
</feature>
<feature type="domain" description="C2H2-type" evidence="10">
    <location>
        <begin position="106"/>
        <end position="134"/>
    </location>
</feature>
<dbReference type="PROSITE" id="PS50157">
    <property type="entry name" value="ZINC_FINGER_C2H2_2"/>
    <property type="match status" value="8"/>
</dbReference>
<evidence type="ECO:0000256" key="4">
    <source>
        <dbReference type="ARBA" id="ARBA00022771"/>
    </source>
</evidence>
<dbReference type="InterPro" id="IPR013087">
    <property type="entry name" value="Znf_C2H2_type"/>
</dbReference>
<proteinExistence type="predicted"/>
<dbReference type="SUPFAM" id="SSF57667">
    <property type="entry name" value="beta-beta-alpha zinc fingers"/>
    <property type="match status" value="3"/>
</dbReference>
<dbReference type="PANTHER" id="PTHR46179">
    <property type="entry name" value="ZINC FINGER PROTEIN"/>
    <property type="match status" value="1"/>
</dbReference>
<dbReference type="FunFam" id="3.30.160.60:FF:000145">
    <property type="entry name" value="Zinc finger protein 574"/>
    <property type="match status" value="1"/>
</dbReference>
<evidence type="ECO:0000256" key="2">
    <source>
        <dbReference type="ARBA" id="ARBA00022723"/>
    </source>
</evidence>
<evidence type="ECO:0000256" key="8">
    <source>
        <dbReference type="ARBA" id="ARBA00023242"/>
    </source>
</evidence>
<dbReference type="Proteomes" id="UP000549394">
    <property type="component" value="Unassembled WGS sequence"/>
</dbReference>
<dbReference type="PANTHER" id="PTHR46179:SF13">
    <property type="entry name" value="C2H2-TYPE DOMAIN-CONTAINING PROTEIN"/>
    <property type="match status" value="1"/>
</dbReference>
<evidence type="ECO:0000256" key="1">
    <source>
        <dbReference type="ARBA" id="ARBA00004123"/>
    </source>
</evidence>
<evidence type="ECO:0000313" key="11">
    <source>
        <dbReference type="EMBL" id="CAD5111169.1"/>
    </source>
</evidence>
<reference evidence="11 12" key="1">
    <citation type="submission" date="2020-08" db="EMBL/GenBank/DDBJ databases">
        <authorList>
            <person name="Hejnol A."/>
        </authorList>
    </citation>
    <scope>NUCLEOTIDE SEQUENCE [LARGE SCALE GENOMIC DNA]</scope>
</reference>
<evidence type="ECO:0000259" key="10">
    <source>
        <dbReference type="PROSITE" id="PS50157"/>
    </source>
</evidence>
<dbReference type="Pfam" id="PF00096">
    <property type="entry name" value="zf-C2H2"/>
    <property type="match status" value="1"/>
</dbReference>
<dbReference type="InterPro" id="IPR051061">
    <property type="entry name" value="Zinc_finger_trans_reg"/>
</dbReference>
<feature type="domain" description="C2H2-type" evidence="10">
    <location>
        <begin position="319"/>
        <end position="346"/>
    </location>
</feature>
<comment type="subcellular location">
    <subcellularLocation>
        <location evidence="1">Nucleus</location>
    </subcellularLocation>
</comment>
<dbReference type="EMBL" id="CAJFCJ010000001">
    <property type="protein sequence ID" value="CAD5111169.1"/>
    <property type="molecule type" value="Genomic_DNA"/>
</dbReference>
<comment type="caution">
    <text evidence="11">The sequence shown here is derived from an EMBL/GenBank/DDBJ whole genome shotgun (WGS) entry which is preliminary data.</text>
</comment>
<keyword evidence="2" id="KW-0479">Metal-binding</keyword>
<dbReference type="GO" id="GO:0005634">
    <property type="term" value="C:nucleus"/>
    <property type="evidence" value="ECO:0007669"/>
    <property type="project" value="UniProtKB-SubCell"/>
</dbReference>
<keyword evidence="12" id="KW-1185">Reference proteome</keyword>
<evidence type="ECO:0000256" key="6">
    <source>
        <dbReference type="ARBA" id="ARBA00023015"/>
    </source>
</evidence>
<keyword evidence="5" id="KW-0862">Zinc</keyword>
<dbReference type="GO" id="GO:0006357">
    <property type="term" value="P:regulation of transcription by RNA polymerase II"/>
    <property type="evidence" value="ECO:0007669"/>
    <property type="project" value="TreeGrafter"/>
</dbReference>
<keyword evidence="6" id="KW-0805">Transcription regulation</keyword>
<dbReference type="Gene3D" id="3.30.160.60">
    <property type="entry name" value="Classic Zinc Finger"/>
    <property type="match status" value="5"/>
</dbReference>
<dbReference type="GO" id="GO:0008270">
    <property type="term" value="F:zinc ion binding"/>
    <property type="evidence" value="ECO:0007669"/>
    <property type="project" value="UniProtKB-KW"/>
</dbReference>
<keyword evidence="8" id="KW-0539">Nucleus</keyword>
<feature type="domain" description="C2H2-type" evidence="10">
    <location>
        <begin position="173"/>
        <end position="200"/>
    </location>
</feature>
<organism evidence="11 12">
    <name type="scientific">Dimorphilus gyrociliatus</name>
    <dbReference type="NCBI Taxonomy" id="2664684"/>
    <lineage>
        <taxon>Eukaryota</taxon>
        <taxon>Metazoa</taxon>
        <taxon>Spiralia</taxon>
        <taxon>Lophotrochozoa</taxon>
        <taxon>Annelida</taxon>
        <taxon>Polychaeta</taxon>
        <taxon>Polychaeta incertae sedis</taxon>
        <taxon>Dinophilidae</taxon>
        <taxon>Dimorphilus</taxon>
    </lineage>
</organism>
<sequence length="407" mass="46865">MSGDGALIIKIEDDNKLLDEVEETEQLNVQEVHIQSTDLFPKQERTTFRCQRDNCTYITGKKELLKKHELMHVRKYPCMFPGCQHAAQTKSNLRRHEATHSNIRPYICEICQQAFRQKIHLQRHTNYKHSNERIKCEYCDYLAANADSDLSTHMKRCHPVEDARKKGLEPPELQCPQCYSTFTSKKDLQNHAKFHRTQGPELKFSCPHCSFVTDASSRLQRHLVIHTGEKRFGCSLCEYKANQKEHVLRHMCVVHNVEKATKKKRNDEPRKKYPPSCTASLNKVLACNRCDMTFARTLSLYRHVKEQHDMSMVDACGAHTCVACDYSAPTYKALVSHMRKHNDPPPQESEVTNVELNMSELADDVDEVVVDGNSLYRESEDGRVMFIKTGDGDEDISSSVQVFMTVK</sequence>
<evidence type="ECO:0000256" key="3">
    <source>
        <dbReference type="ARBA" id="ARBA00022737"/>
    </source>
</evidence>
<feature type="domain" description="C2H2-type" evidence="10">
    <location>
        <begin position="232"/>
        <end position="260"/>
    </location>
</feature>
<keyword evidence="3" id="KW-0677">Repeat</keyword>